<protein>
    <submittedName>
        <fullName evidence="2">Uncharacterized protein</fullName>
    </submittedName>
</protein>
<dbReference type="Gene3D" id="2.10.90.10">
    <property type="entry name" value="Cystine-knot cytokines"/>
    <property type="match status" value="1"/>
</dbReference>
<evidence type="ECO:0000313" key="3">
    <source>
        <dbReference type="Proteomes" id="UP001154078"/>
    </source>
</evidence>
<name>A0A9P0F946_BRAAE</name>
<dbReference type="OrthoDB" id="6677701at2759"/>
<dbReference type="PANTHER" id="PTHR21719">
    <property type="entry name" value="FI06402P-RELATED"/>
    <property type="match status" value="1"/>
</dbReference>
<evidence type="ECO:0000313" key="2">
    <source>
        <dbReference type="EMBL" id="CAH0546349.1"/>
    </source>
</evidence>
<feature type="signal peptide" evidence="1">
    <location>
        <begin position="1"/>
        <end position="19"/>
    </location>
</feature>
<sequence>MNTSLVLFLIGVLVSCCLCRSSTYNYMKFKEHNTYVVGFKCGTPQPRIVNSSTIIKDTKDLHPRQTVLYKCDCTGVCIEEGTYCGPKKTENVTLYFRYLGTQEIVTGHAVNETDCDCINIHPDFTVLYQCDCTGVCQQGMICSAIEFEEITLYFKNLETSELFGALARNETACGCVLENGKIPDCK</sequence>
<dbReference type="PANTHER" id="PTHR21719:SF1">
    <property type="entry name" value="FI06402P-RELATED"/>
    <property type="match status" value="1"/>
</dbReference>
<keyword evidence="1" id="KW-0732">Signal</keyword>
<proteinExistence type="predicted"/>
<reference evidence="2" key="1">
    <citation type="submission" date="2021-12" db="EMBL/GenBank/DDBJ databases">
        <authorList>
            <person name="King R."/>
        </authorList>
    </citation>
    <scope>NUCLEOTIDE SEQUENCE</scope>
</reference>
<dbReference type="GO" id="GO:0035099">
    <property type="term" value="P:hemocyte migration"/>
    <property type="evidence" value="ECO:0007669"/>
    <property type="project" value="TreeGrafter"/>
</dbReference>
<dbReference type="InterPro" id="IPR029034">
    <property type="entry name" value="Cystine-knot_cytokine"/>
</dbReference>
<dbReference type="AlphaFoldDB" id="A0A9P0F946"/>
<gene>
    <name evidence="2" type="ORF">MELIAE_LOCUS534</name>
</gene>
<organism evidence="2 3">
    <name type="scientific">Brassicogethes aeneus</name>
    <name type="common">Rape pollen beetle</name>
    <name type="synonym">Meligethes aeneus</name>
    <dbReference type="NCBI Taxonomy" id="1431903"/>
    <lineage>
        <taxon>Eukaryota</taxon>
        <taxon>Metazoa</taxon>
        <taxon>Ecdysozoa</taxon>
        <taxon>Arthropoda</taxon>
        <taxon>Hexapoda</taxon>
        <taxon>Insecta</taxon>
        <taxon>Pterygota</taxon>
        <taxon>Neoptera</taxon>
        <taxon>Endopterygota</taxon>
        <taxon>Coleoptera</taxon>
        <taxon>Polyphaga</taxon>
        <taxon>Cucujiformia</taxon>
        <taxon>Nitidulidae</taxon>
        <taxon>Meligethinae</taxon>
        <taxon>Brassicogethes</taxon>
    </lineage>
</organism>
<feature type="chain" id="PRO_5040405746" evidence="1">
    <location>
        <begin position="20"/>
        <end position="186"/>
    </location>
</feature>
<evidence type="ECO:0000256" key="1">
    <source>
        <dbReference type="SAM" id="SignalP"/>
    </source>
</evidence>
<dbReference type="EMBL" id="OV121132">
    <property type="protein sequence ID" value="CAH0546349.1"/>
    <property type="molecule type" value="Genomic_DNA"/>
</dbReference>
<keyword evidence="3" id="KW-1185">Reference proteome</keyword>
<dbReference type="SUPFAM" id="SSF57501">
    <property type="entry name" value="Cystine-knot cytokines"/>
    <property type="match status" value="1"/>
</dbReference>
<dbReference type="Proteomes" id="UP001154078">
    <property type="component" value="Chromosome 1"/>
</dbReference>
<accession>A0A9P0F946</accession>